<dbReference type="EMBL" id="JAHCMY010000005">
    <property type="protein sequence ID" value="MBS9524642.1"/>
    <property type="molecule type" value="Genomic_DNA"/>
</dbReference>
<dbReference type="AlphaFoldDB" id="A0AAP2CI67"/>
<comment type="caution">
    <text evidence="2">The sequence shown here is derived from an EMBL/GenBank/DDBJ whole genome shotgun (WGS) entry which is preliminary data.</text>
</comment>
<dbReference type="InterPro" id="IPR018713">
    <property type="entry name" value="MPAB/Lcp_cat_dom"/>
</dbReference>
<dbReference type="RefSeq" id="WP_213945488.1">
    <property type="nucleotide sequence ID" value="NZ_JAHCMY010000005.1"/>
</dbReference>
<evidence type="ECO:0000259" key="1">
    <source>
        <dbReference type="Pfam" id="PF09995"/>
    </source>
</evidence>
<dbReference type="PANTHER" id="PTHR37539">
    <property type="entry name" value="SECRETED PROTEIN-RELATED"/>
    <property type="match status" value="1"/>
</dbReference>
<dbReference type="InterPro" id="IPR037473">
    <property type="entry name" value="Lcp-like"/>
</dbReference>
<feature type="domain" description="ER-bound oxygenase mpaB/mpaB'/Rubber oxygenase catalytic" evidence="1">
    <location>
        <begin position="114"/>
        <end position="302"/>
    </location>
</feature>
<accession>A0AAP2CI67</accession>
<protein>
    <submittedName>
        <fullName evidence="2">DUF2236 domain-containing protein</fullName>
    </submittedName>
</protein>
<evidence type="ECO:0000313" key="2">
    <source>
        <dbReference type="EMBL" id="MBS9524642.1"/>
    </source>
</evidence>
<proteinExistence type="predicted"/>
<name>A0AAP2CI67_9BACT</name>
<sequence>MEKFKLYAPGALDELRQRQDPLADQAVLSLLETPGLSETINEWKEIPAQLPVDFPANLKAFLDFYQHDNFTLDPFKLQTSQTFFAKEGNKYMALLGLYSLPYCYAFADGAKVLARSKRILNNPGERLMETAWFVLDAFKPGSFLKNRSSLLTLAKVRLIHAISRFYIQKHDRGWNPEWGKPVNQEDMLGTNLAFSLMVFRGFRKMGKPLSRDMSESLLHYWKAIGYYLGLDVEFWPETLHEAGILEKTIRKRHLKFSPEGQLLMDNLLSYYEKGRQPFAPLSKYLVRFFVGEEVADSLNIPRGPIPDNLTLALLNISFTRPFSTSSHQKLTFEFQQQAVETFGHRVQLNLPALQ</sequence>
<dbReference type="GO" id="GO:0016491">
    <property type="term" value="F:oxidoreductase activity"/>
    <property type="evidence" value="ECO:0007669"/>
    <property type="project" value="InterPro"/>
</dbReference>
<organism evidence="2 3">
    <name type="scientific">Litoribacter ruber</name>
    <dbReference type="NCBI Taxonomy" id="702568"/>
    <lineage>
        <taxon>Bacteria</taxon>
        <taxon>Pseudomonadati</taxon>
        <taxon>Bacteroidota</taxon>
        <taxon>Cytophagia</taxon>
        <taxon>Cytophagales</taxon>
        <taxon>Cyclobacteriaceae</taxon>
        <taxon>Litoribacter</taxon>
    </lineage>
</organism>
<dbReference type="Proteomes" id="UP001319104">
    <property type="component" value="Unassembled WGS sequence"/>
</dbReference>
<keyword evidence="3" id="KW-1185">Reference proteome</keyword>
<dbReference type="PANTHER" id="PTHR37539:SF1">
    <property type="entry name" value="ER-BOUND OXYGENASE MPAB_MPAB'_RUBBER OXYGENASE CATALYTIC DOMAIN-CONTAINING PROTEIN"/>
    <property type="match status" value="1"/>
</dbReference>
<dbReference type="Pfam" id="PF09995">
    <property type="entry name" value="MPAB_Lcp_cat"/>
    <property type="match status" value="1"/>
</dbReference>
<gene>
    <name evidence="2" type="ORF">KI659_11530</name>
</gene>
<evidence type="ECO:0000313" key="3">
    <source>
        <dbReference type="Proteomes" id="UP001319104"/>
    </source>
</evidence>
<reference evidence="2 3" key="1">
    <citation type="submission" date="2021-05" db="EMBL/GenBank/DDBJ databases">
        <authorList>
            <person name="Zhang Z.D."/>
            <person name="Osman G."/>
        </authorList>
    </citation>
    <scope>NUCLEOTIDE SEQUENCE [LARGE SCALE GENOMIC DNA]</scope>
    <source>
        <strain evidence="2 3">KCTC 32217</strain>
    </source>
</reference>